<dbReference type="RefSeq" id="WP_138474910.1">
    <property type="nucleotide sequence ID" value="NZ_VBTH01000025.1"/>
</dbReference>
<keyword evidence="5" id="KW-0560">Oxidoreductase</keyword>
<dbReference type="Gene3D" id="3.50.50.60">
    <property type="entry name" value="FAD/NAD(P)-binding domain"/>
    <property type="match status" value="2"/>
</dbReference>
<dbReference type="Proteomes" id="UP000305541">
    <property type="component" value="Unassembled WGS sequence"/>
</dbReference>
<dbReference type="PANTHER" id="PTHR48105">
    <property type="entry name" value="THIOREDOXIN REDUCTASE 1-RELATED-RELATED"/>
    <property type="match status" value="1"/>
</dbReference>
<evidence type="ECO:0000256" key="5">
    <source>
        <dbReference type="ARBA" id="ARBA00023002"/>
    </source>
</evidence>
<keyword evidence="7" id="KW-0676">Redox-active center</keyword>
<evidence type="ECO:0000259" key="8">
    <source>
        <dbReference type="Pfam" id="PF07992"/>
    </source>
</evidence>
<dbReference type="Pfam" id="PF07992">
    <property type="entry name" value="Pyr_redox_2"/>
    <property type="match status" value="1"/>
</dbReference>
<dbReference type="InterPro" id="IPR008255">
    <property type="entry name" value="Pyr_nucl-diS_OxRdtase_2_AS"/>
</dbReference>
<dbReference type="InterPro" id="IPR023753">
    <property type="entry name" value="FAD/NAD-binding_dom"/>
</dbReference>
<evidence type="ECO:0000256" key="4">
    <source>
        <dbReference type="ARBA" id="ARBA00022827"/>
    </source>
</evidence>
<reference evidence="9 10" key="1">
    <citation type="submission" date="2019-05" db="EMBL/GenBank/DDBJ databases">
        <title>The metagenome of a microbial culture collection derived from dairy environment covers the genomic content of the human microbiome.</title>
        <authorList>
            <person name="Roder T."/>
            <person name="Wuthrich D."/>
            <person name="Sattari Z."/>
            <person name="Von Ah U."/>
            <person name="Bar C."/>
            <person name="Ronchi F."/>
            <person name="Macpherson A.J."/>
            <person name="Ganal-Vonarburg S.C."/>
            <person name="Bruggmann R."/>
            <person name="Vergeres G."/>
        </authorList>
    </citation>
    <scope>NUCLEOTIDE SEQUENCE [LARGE SCALE GENOMIC DNA]</scope>
    <source>
        <strain evidence="9 10">FAM 18815</strain>
    </source>
</reference>
<keyword evidence="6" id="KW-1015">Disulfide bond</keyword>
<comment type="caution">
    <text evidence="9">The sequence shown here is derived from an EMBL/GenBank/DDBJ whole genome shotgun (WGS) entry which is preliminary data.</text>
</comment>
<evidence type="ECO:0000256" key="3">
    <source>
        <dbReference type="ARBA" id="ARBA00022630"/>
    </source>
</evidence>
<dbReference type="EMBL" id="VBTH01000025">
    <property type="protein sequence ID" value="TLQ03397.1"/>
    <property type="molecule type" value="Genomic_DNA"/>
</dbReference>
<dbReference type="PROSITE" id="PS00573">
    <property type="entry name" value="PYRIDINE_REDOX_2"/>
    <property type="match status" value="1"/>
</dbReference>
<dbReference type="PRINTS" id="PR00368">
    <property type="entry name" value="FADPNR"/>
</dbReference>
<comment type="cofactor">
    <cofactor evidence="1">
        <name>FAD</name>
        <dbReference type="ChEBI" id="CHEBI:57692"/>
    </cofactor>
</comment>
<organism evidence="9 10">
    <name type="scientific">Pediococcus stilesii</name>
    <dbReference type="NCBI Taxonomy" id="331679"/>
    <lineage>
        <taxon>Bacteria</taxon>
        <taxon>Bacillati</taxon>
        <taxon>Bacillota</taxon>
        <taxon>Bacilli</taxon>
        <taxon>Lactobacillales</taxon>
        <taxon>Lactobacillaceae</taxon>
        <taxon>Pediococcus</taxon>
    </lineage>
</organism>
<name>A0A5R9BS04_9LACO</name>
<evidence type="ECO:0000256" key="7">
    <source>
        <dbReference type="ARBA" id="ARBA00023284"/>
    </source>
</evidence>
<evidence type="ECO:0000256" key="2">
    <source>
        <dbReference type="ARBA" id="ARBA00011738"/>
    </source>
</evidence>
<proteinExistence type="predicted"/>
<gene>
    <name evidence="9" type="ORF">FEZ51_09675</name>
</gene>
<dbReference type="GO" id="GO:0016668">
    <property type="term" value="F:oxidoreductase activity, acting on a sulfur group of donors, NAD(P) as acceptor"/>
    <property type="evidence" value="ECO:0007669"/>
    <property type="project" value="UniProtKB-ARBA"/>
</dbReference>
<keyword evidence="3" id="KW-0285">Flavoprotein</keyword>
<evidence type="ECO:0000313" key="10">
    <source>
        <dbReference type="Proteomes" id="UP000305541"/>
    </source>
</evidence>
<comment type="subunit">
    <text evidence="2">Homodimer.</text>
</comment>
<dbReference type="InterPro" id="IPR050097">
    <property type="entry name" value="Ferredoxin-NADP_redctase_2"/>
</dbReference>
<evidence type="ECO:0000256" key="6">
    <source>
        <dbReference type="ARBA" id="ARBA00023157"/>
    </source>
</evidence>
<keyword evidence="4" id="KW-0274">FAD</keyword>
<feature type="domain" description="FAD/NAD(P)-binding" evidence="8">
    <location>
        <begin position="5"/>
        <end position="295"/>
    </location>
</feature>
<evidence type="ECO:0000256" key="1">
    <source>
        <dbReference type="ARBA" id="ARBA00001974"/>
    </source>
</evidence>
<dbReference type="PRINTS" id="PR00469">
    <property type="entry name" value="PNDRDTASEII"/>
</dbReference>
<evidence type="ECO:0000313" key="9">
    <source>
        <dbReference type="EMBL" id="TLQ03397.1"/>
    </source>
</evidence>
<sequence length="391" mass="43213">MSEDYDVIIIGGGPGGLSAAIYAGRAELKTLLIEKGAYGGRINDTEEIKNFPGTAKDSGAHLMNTFKKHADQYPSVQFKRTTVTGVEKNNSGFIVHTKRRGDYKAKIVVLDVGTKPRQLGIPGEEEFTSRGVSYCATCDAEFFKDKEIYVLGSGDQAIEEAEYLAKFATKVNIIVLHEPGHLDCNEVAAEEIQKNPKVNFVWNSTLKRIEGSENVEKIVIEDVNTGNLTTKATNGIFMFVGMTPMTEIVDGLVEMNHAGYIKVNQEQETSLAGLYAIGDCTDTFSRQVITAAADGAKAIIAGERYLSEKKRLESILNGQVQKVAFIFYNPYVANEVEKLTEVENKFSNYKIYKQDISRQSILYRQLGINNTIAVALYESGRLVKVIKSDEI</sequence>
<dbReference type="InterPro" id="IPR036188">
    <property type="entry name" value="FAD/NAD-bd_sf"/>
</dbReference>
<dbReference type="SUPFAM" id="SSF51905">
    <property type="entry name" value="FAD/NAD(P)-binding domain"/>
    <property type="match status" value="1"/>
</dbReference>
<dbReference type="AlphaFoldDB" id="A0A5R9BS04"/>
<accession>A0A5R9BS04</accession>
<dbReference type="OrthoDB" id="9806179at2"/>
<protein>
    <submittedName>
        <fullName evidence="9">FAD-binding protein</fullName>
    </submittedName>
</protein>